<dbReference type="Pfam" id="PF00001">
    <property type="entry name" value="7tm_1"/>
    <property type="match status" value="2"/>
</dbReference>
<feature type="transmembrane region" description="Helical" evidence="6">
    <location>
        <begin position="64"/>
        <end position="85"/>
    </location>
</feature>
<evidence type="ECO:0000256" key="3">
    <source>
        <dbReference type="ARBA" id="ARBA00022989"/>
    </source>
</evidence>
<organism evidence="8 9">
    <name type="scientific">Adineta ricciae</name>
    <name type="common">Rotifer</name>
    <dbReference type="NCBI Taxonomy" id="249248"/>
    <lineage>
        <taxon>Eukaryota</taxon>
        <taxon>Metazoa</taxon>
        <taxon>Spiralia</taxon>
        <taxon>Gnathifera</taxon>
        <taxon>Rotifera</taxon>
        <taxon>Eurotatoria</taxon>
        <taxon>Bdelloidea</taxon>
        <taxon>Adinetida</taxon>
        <taxon>Adinetidae</taxon>
        <taxon>Adineta</taxon>
    </lineage>
</organism>
<feature type="domain" description="G-protein coupled receptors family 1 profile" evidence="7">
    <location>
        <begin position="76"/>
        <end position="387"/>
    </location>
</feature>
<dbReference type="PRINTS" id="PR00237">
    <property type="entry name" value="GPCRRHODOPSN"/>
</dbReference>
<comment type="caution">
    <text evidence="8">The sequence shown here is derived from an EMBL/GenBank/DDBJ whole genome shotgun (WGS) entry which is preliminary data.</text>
</comment>
<dbReference type="InterPro" id="IPR052954">
    <property type="entry name" value="GPCR-Ligand_Int"/>
</dbReference>
<dbReference type="EMBL" id="CAJNOJ010000005">
    <property type="protein sequence ID" value="CAF0752865.1"/>
    <property type="molecule type" value="Genomic_DNA"/>
</dbReference>
<evidence type="ECO:0000256" key="4">
    <source>
        <dbReference type="ARBA" id="ARBA00023136"/>
    </source>
</evidence>
<keyword evidence="5" id="KW-0807">Transducer</keyword>
<dbReference type="PROSITE" id="PS00237">
    <property type="entry name" value="G_PROTEIN_RECEP_F1_1"/>
    <property type="match status" value="1"/>
</dbReference>
<dbReference type="PROSITE" id="PS50262">
    <property type="entry name" value="G_PROTEIN_RECEP_F1_2"/>
    <property type="match status" value="1"/>
</dbReference>
<accession>A0A813PFX6</accession>
<keyword evidence="4 6" id="KW-0472">Membrane</keyword>
<proteinExistence type="inferred from homology"/>
<dbReference type="GO" id="GO:0016020">
    <property type="term" value="C:membrane"/>
    <property type="evidence" value="ECO:0007669"/>
    <property type="project" value="UniProtKB-SubCell"/>
</dbReference>
<keyword evidence="2 5" id="KW-0812">Transmembrane</keyword>
<gene>
    <name evidence="8" type="ORF">EDS130_LOCUS2386</name>
</gene>
<sequence length="473" mass="54674">MDLDVADNMCVNINLSKLFELFSHEHDWIITDVMMENFTAAHDDIQYNEEILSLTDLRNFLGRVFYPCLLIWGTIGNALCLRVLLSKKFFKNSTCQYLAILAVIDILFIFMRSSKHVTKSFRANAIYNTSQWICRILTFSSSALAHMASWILVIVSFDRYLVVTSRYRRQSSTANRVFCSTTILIGVVVLCNLYYFYILGYTVPDYGFRPADYHQQYFMNDSENFDNSSSENSTTLDFTSRKSKSVFFCIPRPGFQQFFGTYIPIFDVLLVAVIPFFLLCVTNIGIIMYTMRTNRHMRQHRKRSHRRHQRLTIMLLSVTLAFIGLTCPSVIIICVNKIIYSMRIPTSDDSDGLSSPIVHSQPPNAQWLNEVCEVLWYTKHAMNFILYTLSGQDFRREFLKLFTQCCHNCPYKLKKFTNPRETASLRTIDSASTDIPMVAAKKKKKGKKQANNMDSKIFISADIKETTLNIDSI</sequence>
<dbReference type="InterPro" id="IPR017452">
    <property type="entry name" value="GPCR_Rhodpsn_7TM"/>
</dbReference>
<dbReference type="PANTHER" id="PTHR46641:SF2">
    <property type="entry name" value="FMRFAMIDE RECEPTOR"/>
    <property type="match status" value="1"/>
</dbReference>
<evidence type="ECO:0000256" key="5">
    <source>
        <dbReference type="RuleBase" id="RU000688"/>
    </source>
</evidence>
<dbReference type="GO" id="GO:0004930">
    <property type="term" value="F:G protein-coupled receptor activity"/>
    <property type="evidence" value="ECO:0007669"/>
    <property type="project" value="UniProtKB-KW"/>
</dbReference>
<dbReference type="AlphaFoldDB" id="A0A813PFX6"/>
<keyword evidence="5" id="KW-0675">Receptor</keyword>
<feature type="transmembrane region" description="Helical" evidence="6">
    <location>
        <begin position="268"/>
        <end position="290"/>
    </location>
</feature>
<evidence type="ECO:0000256" key="6">
    <source>
        <dbReference type="SAM" id="Phobius"/>
    </source>
</evidence>
<keyword evidence="3 6" id="KW-1133">Transmembrane helix</keyword>
<keyword evidence="5" id="KW-0297">G-protein coupled receptor</keyword>
<evidence type="ECO:0000313" key="8">
    <source>
        <dbReference type="EMBL" id="CAF0752865.1"/>
    </source>
</evidence>
<comment type="similarity">
    <text evidence="5">Belongs to the G-protein coupled receptor 1 family.</text>
</comment>
<dbReference type="Gene3D" id="1.20.1070.10">
    <property type="entry name" value="Rhodopsin 7-helix transmembrane proteins"/>
    <property type="match status" value="1"/>
</dbReference>
<evidence type="ECO:0000256" key="2">
    <source>
        <dbReference type="ARBA" id="ARBA00022692"/>
    </source>
</evidence>
<evidence type="ECO:0000256" key="1">
    <source>
        <dbReference type="ARBA" id="ARBA00004370"/>
    </source>
</evidence>
<feature type="transmembrane region" description="Helical" evidence="6">
    <location>
        <begin position="136"/>
        <end position="157"/>
    </location>
</feature>
<evidence type="ECO:0000259" key="7">
    <source>
        <dbReference type="PROSITE" id="PS50262"/>
    </source>
</evidence>
<protein>
    <recommendedName>
        <fullName evidence="7">G-protein coupled receptors family 1 profile domain-containing protein</fullName>
    </recommendedName>
</protein>
<name>A0A813PFX6_ADIRI</name>
<feature type="transmembrane region" description="Helical" evidence="6">
    <location>
        <begin position="97"/>
        <end position="114"/>
    </location>
</feature>
<dbReference type="OrthoDB" id="9990906at2759"/>
<evidence type="ECO:0000313" key="9">
    <source>
        <dbReference type="Proteomes" id="UP000663852"/>
    </source>
</evidence>
<dbReference type="SUPFAM" id="SSF81321">
    <property type="entry name" value="Family A G protein-coupled receptor-like"/>
    <property type="match status" value="1"/>
</dbReference>
<feature type="transmembrane region" description="Helical" evidence="6">
    <location>
        <begin position="177"/>
        <end position="198"/>
    </location>
</feature>
<dbReference type="Proteomes" id="UP000663852">
    <property type="component" value="Unassembled WGS sequence"/>
</dbReference>
<reference evidence="8" key="1">
    <citation type="submission" date="2021-02" db="EMBL/GenBank/DDBJ databases">
        <authorList>
            <person name="Nowell W R."/>
        </authorList>
    </citation>
    <scope>NUCLEOTIDE SEQUENCE</scope>
</reference>
<dbReference type="PANTHER" id="PTHR46641">
    <property type="entry name" value="FMRFAMIDE RECEPTOR-RELATED"/>
    <property type="match status" value="1"/>
</dbReference>
<feature type="transmembrane region" description="Helical" evidence="6">
    <location>
        <begin position="311"/>
        <end position="333"/>
    </location>
</feature>
<dbReference type="InterPro" id="IPR000276">
    <property type="entry name" value="GPCR_Rhodpsn"/>
</dbReference>
<comment type="subcellular location">
    <subcellularLocation>
        <location evidence="1">Membrane</location>
    </subcellularLocation>
</comment>